<name>A0A1E1K3F1_9HELO</name>
<dbReference type="SUPFAM" id="SSF69065">
    <property type="entry name" value="RNase III domain-like"/>
    <property type="match status" value="1"/>
</dbReference>
<protein>
    <recommendedName>
        <fullName evidence="3">RNase III domain-containing protein</fullName>
    </recommendedName>
</protein>
<evidence type="ECO:0000313" key="2">
    <source>
        <dbReference type="Proteomes" id="UP000178912"/>
    </source>
</evidence>
<reference evidence="2" key="1">
    <citation type="submission" date="2016-03" db="EMBL/GenBank/DDBJ databases">
        <authorList>
            <person name="Guldener U."/>
        </authorList>
    </citation>
    <scope>NUCLEOTIDE SEQUENCE [LARGE SCALE GENOMIC DNA]</scope>
    <source>
        <strain evidence="2">04CH-RAC-A.6.1</strain>
    </source>
</reference>
<accession>A0A1E1K3F1</accession>
<evidence type="ECO:0000313" key="1">
    <source>
        <dbReference type="EMBL" id="CZS92522.1"/>
    </source>
</evidence>
<dbReference type="Proteomes" id="UP000178912">
    <property type="component" value="Unassembled WGS sequence"/>
</dbReference>
<sequence length="627" mass="70070">MTDEEFLTWLQDIIGYVFRNKNLLQTTLISPGFEGSKVGSKEEVKRYEGNRTAAQLGDSLIPLVVRHQVLLVEGASRDSANNASTTINGRKYQEDRAEFLNIKAHLKLNKRQKGRVDPTTSRLALCAIIGAVWLDCGQDFAITMQVVQRLLFGPKLSPCIDPEALSTGKEVVSTPEFFDEWLHDYRSPSEGASCSSLNVSIEKLAASQSDPQIVSDDGPSNSITYAETGNMNGIIQRNQRTIKSGRVHGTTNSNLELRSKLAPVVTEPSPRMEPILNECSHMEPMQASPEAVSIPTLPTRKRQFSIDRAVGQTSILDHLNDYTRLENERCQNLGVAFSPDDFDKAMEAAHPDLRKDDLIFNRLKMFYFAIGSVESLVPLKTMIEIARRSIAGKQPTMTGSLTAVERMKIIERLNTKIAYDIFERRCHIYHLFVDSRTAHRRTCDGFVNSTWQSISTNSAPRMGNPQNLDDSQLSKNILQTLYPDSTPGTSEYKKKLRSMGNIRKLGERIDILVDRFGYGIIGLLPLPVDDLAADPVFNASDGFILSNKDGVFTSFVQCLENLRGKVLQDTSRAVFPIVTAVYEKNWNNSKIFAIERLEQSEILQHPSRSQKLLGIISSSVNRTVLVP</sequence>
<dbReference type="AlphaFoldDB" id="A0A1E1K3F1"/>
<proteinExistence type="predicted"/>
<dbReference type="OrthoDB" id="67027at2759"/>
<dbReference type="InterPro" id="IPR036389">
    <property type="entry name" value="RNase_III_sf"/>
</dbReference>
<evidence type="ECO:0008006" key="3">
    <source>
        <dbReference type="Google" id="ProtNLM"/>
    </source>
</evidence>
<keyword evidence="2" id="KW-1185">Reference proteome</keyword>
<dbReference type="EMBL" id="FJUX01000012">
    <property type="protein sequence ID" value="CZS92522.1"/>
    <property type="molecule type" value="Genomic_DNA"/>
</dbReference>
<dbReference type="GO" id="GO:0004525">
    <property type="term" value="F:ribonuclease III activity"/>
    <property type="evidence" value="ECO:0007669"/>
    <property type="project" value="InterPro"/>
</dbReference>
<organism evidence="1 2">
    <name type="scientific">Rhynchosporium agropyri</name>
    <dbReference type="NCBI Taxonomy" id="914238"/>
    <lineage>
        <taxon>Eukaryota</taxon>
        <taxon>Fungi</taxon>
        <taxon>Dikarya</taxon>
        <taxon>Ascomycota</taxon>
        <taxon>Pezizomycotina</taxon>
        <taxon>Leotiomycetes</taxon>
        <taxon>Helotiales</taxon>
        <taxon>Ploettnerulaceae</taxon>
        <taxon>Rhynchosporium</taxon>
    </lineage>
</organism>
<dbReference type="GO" id="GO:0006396">
    <property type="term" value="P:RNA processing"/>
    <property type="evidence" value="ECO:0007669"/>
    <property type="project" value="InterPro"/>
</dbReference>
<dbReference type="Gene3D" id="1.10.1520.10">
    <property type="entry name" value="Ribonuclease III domain"/>
    <property type="match status" value="1"/>
</dbReference>
<gene>
    <name evidence="1" type="ORF">RAG0_03138</name>
</gene>